<dbReference type="Pfam" id="PF00440">
    <property type="entry name" value="TetR_N"/>
    <property type="match status" value="1"/>
</dbReference>
<keyword evidence="5" id="KW-1185">Reference proteome</keyword>
<sequence precursor="true">MSSTAAPAESTRSNLIAAGFALFGEAGYAATSIRKLAARADTNVASIAYHFGGKAGLRRACAEAAAERIAEAVGLPRTHGAITPEAATAALEKALRGLVGLLLVGEGAQGFVGFMVRELNESPEIVELMFQRFLGPKHRELCALWGAATGQPADSEAVRLSVFAMIGQALYFRIGQPVVLRGMGWETLGPDEAGRIADHLVAQLHAALERSRI</sequence>
<gene>
    <name evidence="4" type="ORF">Ga0080574_TMP1700</name>
</gene>
<dbReference type="InterPro" id="IPR001647">
    <property type="entry name" value="HTH_TetR"/>
</dbReference>
<dbReference type="GO" id="GO:0000976">
    <property type="term" value="F:transcription cis-regulatory region binding"/>
    <property type="evidence" value="ECO:0007669"/>
    <property type="project" value="TreeGrafter"/>
</dbReference>
<dbReference type="GO" id="GO:0003700">
    <property type="term" value="F:DNA-binding transcription factor activity"/>
    <property type="evidence" value="ECO:0007669"/>
    <property type="project" value="TreeGrafter"/>
</dbReference>
<dbReference type="Gene3D" id="1.10.10.60">
    <property type="entry name" value="Homeodomain-like"/>
    <property type="match status" value="1"/>
</dbReference>
<dbReference type="InterPro" id="IPR036271">
    <property type="entry name" value="Tet_transcr_reg_TetR-rel_C_sf"/>
</dbReference>
<evidence type="ECO:0000313" key="5">
    <source>
        <dbReference type="Proteomes" id="UP000187059"/>
    </source>
</evidence>
<dbReference type="PANTHER" id="PTHR30055:SF146">
    <property type="entry name" value="HTH-TYPE TRANSCRIPTIONAL DUAL REGULATOR CECR"/>
    <property type="match status" value="1"/>
</dbReference>
<protein>
    <submittedName>
        <fullName evidence="4">Transcriptional regulator</fullName>
    </submittedName>
</protein>
<dbReference type="SUPFAM" id="SSF48498">
    <property type="entry name" value="Tetracyclin repressor-like, C-terminal domain"/>
    <property type="match status" value="1"/>
</dbReference>
<accession>A0A1P8URH8</accession>
<feature type="domain" description="HTH tetR-type" evidence="3">
    <location>
        <begin position="9"/>
        <end position="69"/>
    </location>
</feature>
<evidence type="ECO:0000256" key="2">
    <source>
        <dbReference type="PROSITE-ProRule" id="PRU00335"/>
    </source>
</evidence>
<dbReference type="EMBL" id="CP015093">
    <property type="protein sequence ID" value="APZ52034.1"/>
    <property type="molecule type" value="Genomic_DNA"/>
</dbReference>
<dbReference type="AlphaFoldDB" id="A0A1P8URH8"/>
<feature type="DNA-binding region" description="H-T-H motif" evidence="2">
    <location>
        <begin position="32"/>
        <end position="51"/>
    </location>
</feature>
<evidence type="ECO:0000313" key="4">
    <source>
        <dbReference type="EMBL" id="APZ52034.1"/>
    </source>
</evidence>
<proteinExistence type="predicted"/>
<dbReference type="KEGG" id="paby:Ga0080574_TMP1700"/>
<keyword evidence="1 2" id="KW-0238">DNA-binding</keyword>
<evidence type="ECO:0000256" key="1">
    <source>
        <dbReference type="ARBA" id="ARBA00023125"/>
    </source>
</evidence>
<dbReference type="SUPFAM" id="SSF46689">
    <property type="entry name" value="Homeodomain-like"/>
    <property type="match status" value="1"/>
</dbReference>
<dbReference type="InterPro" id="IPR009057">
    <property type="entry name" value="Homeodomain-like_sf"/>
</dbReference>
<dbReference type="InterPro" id="IPR015292">
    <property type="entry name" value="Tscrpt_reg_YbiH_C"/>
</dbReference>
<dbReference type="Pfam" id="PF09209">
    <property type="entry name" value="CecR_C"/>
    <property type="match status" value="1"/>
</dbReference>
<dbReference type="PROSITE" id="PS50977">
    <property type="entry name" value="HTH_TETR_2"/>
    <property type="match status" value="1"/>
</dbReference>
<dbReference type="STRING" id="1250539.Ga0080574_TMP1700"/>
<dbReference type="Gene3D" id="1.10.357.10">
    <property type="entry name" value="Tetracycline Repressor, domain 2"/>
    <property type="match status" value="1"/>
</dbReference>
<name>A0A1P8URH8_9RHOB</name>
<organism evidence="4 5">
    <name type="scientific">Salipiger abyssi</name>
    <dbReference type="NCBI Taxonomy" id="1250539"/>
    <lineage>
        <taxon>Bacteria</taxon>
        <taxon>Pseudomonadati</taxon>
        <taxon>Pseudomonadota</taxon>
        <taxon>Alphaproteobacteria</taxon>
        <taxon>Rhodobacterales</taxon>
        <taxon>Roseobacteraceae</taxon>
        <taxon>Salipiger</taxon>
    </lineage>
</organism>
<dbReference type="Proteomes" id="UP000187059">
    <property type="component" value="Chromosome"/>
</dbReference>
<reference evidence="4 5" key="1">
    <citation type="submission" date="2016-04" db="EMBL/GenBank/DDBJ databases">
        <title>Deep-sea bacteria in the southern Pacific.</title>
        <authorList>
            <person name="Tang K."/>
        </authorList>
    </citation>
    <scope>NUCLEOTIDE SEQUENCE [LARGE SCALE GENOMIC DNA]</scope>
    <source>
        <strain evidence="4 5">JLT2014</strain>
    </source>
</reference>
<evidence type="ECO:0000259" key="3">
    <source>
        <dbReference type="PROSITE" id="PS50977"/>
    </source>
</evidence>
<dbReference type="PANTHER" id="PTHR30055">
    <property type="entry name" value="HTH-TYPE TRANSCRIPTIONAL REGULATOR RUTR"/>
    <property type="match status" value="1"/>
</dbReference>
<dbReference type="InterPro" id="IPR050109">
    <property type="entry name" value="HTH-type_TetR-like_transc_reg"/>
</dbReference>